<dbReference type="EMBL" id="JMSZ01000007">
    <property type="protein sequence ID" value="KDE41226.1"/>
    <property type="molecule type" value="Genomic_DNA"/>
</dbReference>
<dbReference type="Pfam" id="PF00072">
    <property type="entry name" value="Response_reg"/>
    <property type="match status" value="1"/>
</dbReference>
<keyword evidence="1" id="KW-0597">Phosphoprotein</keyword>
<keyword evidence="2" id="KW-0175">Coiled coil</keyword>
<reference evidence="5 6" key="1">
    <citation type="journal article" date="2005" name="Int. J. Syst. Evol. Microbiol.">
        <title>Nitrincola lacisaponensis gen. nov., sp. nov., a novel alkaliphilic bacterium isolated from an alkaline, saline lake.</title>
        <authorList>
            <person name="Dimitriu P.A."/>
            <person name="Shukla S.K."/>
            <person name="Conradt J."/>
            <person name="Marquez M.C."/>
            <person name="Ventosa A."/>
            <person name="Maglia A."/>
            <person name="Peyton B.M."/>
            <person name="Pinkart H.C."/>
            <person name="Mormile M.R."/>
        </authorList>
    </citation>
    <scope>NUCLEOTIDE SEQUENCE [LARGE SCALE GENOMIC DNA]</scope>
    <source>
        <strain evidence="5 6">4CA</strain>
    </source>
</reference>
<dbReference type="CDD" id="cd17569">
    <property type="entry name" value="REC_HupR-like"/>
    <property type="match status" value="1"/>
</dbReference>
<evidence type="ECO:0000259" key="3">
    <source>
        <dbReference type="PROSITE" id="PS50110"/>
    </source>
</evidence>
<dbReference type="InterPro" id="IPR001789">
    <property type="entry name" value="Sig_transdc_resp-reg_receiver"/>
</dbReference>
<dbReference type="PANTHER" id="PTHR45228">
    <property type="entry name" value="CYCLIC DI-GMP PHOSPHODIESTERASE TM_0186-RELATED"/>
    <property type="match status" value="1"/>
</dbReference>
<feature type="domain" description="Response regulatory" evidence="3">
    <location>
        <begin position="15"/>
        <end position="130"/>
    </location>
</feature>
<evidence type="ECO:0000256" key="1">
    <source>
        <dbReference type="PROSITE-ProRule" id="PRU00169"/>
    </source>
</evidence>
<evidence type="ECO:0000313" key="6">
    <source>
        <dbReference type="Proteomes" id="UP000027318"/>
    </source>
</evidence>
<protein>
    <submittedName>
        <fullName evidence="5">Response regulator</fullName>
    </submittedName>
</protein>
<feature type="coiled-coil region" evidence="2">
    <location>
        <begin position="132"/>
        <end position="170"/>
    </location>
</feature>
<evidence type="ECO:0000313" key="5">
    <source>
        <dbReference type="EMBL" id="KDE41226.1"/>
    </source>
</evidence>
<dbReference type="RefSeq" id="WP_084154339.1">
    <property type="nucleotide sequence ID" value="NZ_JMSZ01000007.1"/>
</dbReference>
<feature type="modified residue" description="4-aspartylphosphate" evidence="1">
    <location>
        <position position="64"/>
    </location>
</feature>
<dbReference type="OrthoDB" id="9802066at2"/>
<dbReference type="InterPro" id="IPR052020">
    <property type="entry name" value="Cyclic_di-GMP/3'3'-cGAMP_PDE"/>
</dbReference>
<dbReference type="InterPro" id="IPR037522">
    <property type="entry name" value="HD_GYP_dom"/>
</dbReference>
<dbReference type="InterPro" id="IPR011006">
    <property type="entry name" value="CheY-like_superfamily"/>
</dbReference>
<comment type="caution">
    <text evidence="5">The sequence shown here is derived from an EMBL/GenBank/DDBJ whole genome shotgun (WGS) entry which is preliminary data.</text>
</comment>
<dbReference type="PANTHER" id="PTHR45228:SF8">
    <property type="entry name" value="TWO-COMPONENT RESPONSE REGULATOR-RELATED"/>
    <property type="match status" value="1"/>
</dbReference>
<keyword evidence="6" id="KW-1185">Reference proteome</keyword>
<proteinExistence type="predicted"/>
<dbReference type="SUPFAM" id="SSF52172">
    <property type="entry name" value="CheY-like"/>
    <property type="match status" value="1"/>
</dbReference>
<dbReference type="Pfam" id="PF13487">
    <property type="entry name" value="HD_5"/>
    <property type="match status" value="1"/>
</dbReference>
<dbReference type="PROSITE" id="PS51832">
    <property type="entry name" value="HD_GYP"/>
    <property type="match status" value="1"/>
</dbReference>
<dbReference type="Gene3D" id="1.10.3210.10">
    <property type="entry name" value="Hypothetical protein af1432"/>
    <property type="match status" value="1"/>
</dbReference>
<dbReference type="Proteomes" id="UP000027318">
    <property type="component" value="Unassembled WGS sequence"/>
</dbReference>
<dbReference type="PROSITE" id="PS50110">
    <property type="entry name" value="RESPONSE_REGULATORY"/>
    <property type="match status" value="1"/>
</dbReference>
<evidence type="ECO:0000259" key="4">
    <source>
        <dbReference type="PROSITE" id="PS51832"/>
    </source>
</evidence>
<dbReference type="SMART" id="SM00448">
    <property type="entry name" value="REC"/>
    <property type="match status" value="1"/>
</dbReference>
<dbReference type="AlphaFoldDB" id="A0A063Y912"/>
<organism evidence="5 6">
    <name type="scientific">Nitrincola lacisaponensis</name>
    <dbReference type="NCBI Taxonomy" id="267850"/>
    <lineage>
        <taxon>Bacteria</taxon>
        <taxon>Pseudomonadati</taxon>
        <taxon>Pseudomonadota</taxon>
        <taxon>Gammaproteobacteria</taxon>
        <taxon>Oceanospirillales</taxon>
        <taxon>Oceanospirillaceae</taxon>
        <taxon>Nitrincola</taxon>
    </lineage>
</organism>
<sequence>MLLMTTEPVSALSWKVLCVDDESSILRALKRLLPKATYDVTIATSGQEGLAVLAQQPIDLVISDMRMPGMSGAEFLEQVASLYPDTVRILLTGYSDIESTIAAVNRGRIHRYLQKPWDSDALLECLAQEMESRRLKRENEQLYHLVEAQNQELKELNSVLEKKVEQRTLQIRKALSDLQSSHQRVKEQVRAIIRVFYNLLSLKGTPGSAYTQEVSQLCWLLGGSLEQTDFERMNTKLAGLLGEVGVLCLDDYLVRKSWHEMNTLERDQFRTHAILAYRAMSPVQHLSSIALSVLHQFDRYDGKGNQQGLQGENLPLGSRILAVARDYIYAVRGVSADVRLSRAGALAKLREQAGLVYDPVLIEKLPDVLPSLNLDLLEQDERVVSTYNLVPGMKLSRDVVTSANLLLLPEGHQVSEHTIKRLQSYAESADEVLRIHIFSSRVRAVG</sequence>
<dbReference type="Gene3D" id="3.40.50.2300">
    <property type="match status" value="1"/>
</dbReference>
<name>A0A063Y912_9GAMM</name>
<gene>
    <name evidence="5" type="ORF">ADINL_0299</name>
</gene>
<evidence type="ECO:0000256" key="2">
    <source>
        <dbReference type="SAM" id="Coils"/>
    </source>
</evidence>
<dbReference type="GO" id="GO:0000160">
    <property type="term" value="P:phosphorelay signal transduction system"/>
    <property type="evidence" value="ECO:0007669"/>
    <property type="project" value="InterPro"/>
</dbReference>
<feature type="domain" description="HD-GYP" evidence="4">
    <location>
        <begin position="185"/>
        <end position="381"/>
    </location>
</feature>
<accession>A0A063Y912</accession>
<dbReference type="STRING" id="267850.ADINL_0299"/>